<reference evidence="9 10" key="1">
    <citation type="submission" date="2022-01" db="EMBL/GenBank/DDBJ databases">
        <title>Alkalihalobacillus sp. EGI L200015, a novel bacterium isolated from a salt lake sediment.</title>
        <authorList>
            <person name="Gao L."/>
            <person name="Fang B.-Z."/>
            <person name="Li W.-J."/>
        </authorList>
    </citation>
    <scope>NUCLEOTIDE SEQUENCE [LARGE SCALE GENOMIC DNA]</scope>
    <source>
        <strain evidence="9 10">KCTC 12718</strain>
    </source>
</reference>
<organism evidence="9 10">
    <name type="scientific">Pseudalkalibacillus berkeleyi</name>
    <dbReference type="NCBI Taxonomy" id="1069813"/>
    <lineage>
        <taxon>Bacteria</taxon>
        <taxon>Bacillati</taxon>
        <taxon>Bacillota</taxon>
        <taxon>Bacilli</taxon>
        <taxon>Bacillales</taxon>
        <taxon>Fictibacillaceae</taxon>
        <taxon>Pseudalkalibacillus</taxon>
    </lineage>
</organism>
<dbReference type="CDD" id="cd06173">
    <property type="entry name" value="MFS_MefA_like"/>
    <property type="match status" value="1"/>
</dbReference>
<dbReference type="SUPFAM" id="SSF103473">
    <property type="entry name" value="MFS general substrate transporter"/>
    <property type="match status" value="1"/>
</dbReference>
<keyword evidence="5 7" id="KW-1133">Transmembrane helix</keyword>
<dbReference type="Pfam" id="PF07690">
    <property type="entry name" value="MFS_1"/>
    <property type="match status" value="1"/>
</dbReference>
<feature type="domain" description="Major facilitator superfamily (MFS) profile" evidence="8">
    <location>
        <begin position="1"/>
        <end position="380"/>
    </location>
</feature>
<evidence type="ECO:0000256" key="2">
    <source>
        <dbReference type="ARBA" id="ARBA00022448"/>
    </source>
</evidence>
<evidence type="ECO:0000313" key="9">
    <source>
        <dbReference type="EMBL" id="MCF6136663.1"/>
    </source>
</evidence>
<evidence type="ECO:0000256" key="6">
    <source>
        <dbReference type="ARBA" id="ARBA00023136"/>
    </source>
</evidence>
<dbReference type="PRINTS" id="PR01988">
    <property type="entry name" value="EXPORTERBACE"/>
</dbReference>
<evidence type="ECO:0000313" key="10">
    <source>
        <dbReference type="Proteomes" id="UP001649381"/>
    </source>
</evidence>
<gene>
    <name evidence="9" type="ORF">L2716_02900</name>
</gene>
<dbReference type="InterPro" id="IPR036259">
    <property type="entry name" value="MFS_trans_sf"/>
</dbReference>
<feature type="transmembrane region" description="Helical" evidence="7">
    <location>
        <begin position="199"/>
        <end position="218"/>
    </location>
</feature>
<sequence>MGISNLGDWVYLIALNLMILNMTGSAAAVAGLYMLKPLASMCTSFWSGSVIDRFNKRRIMIILDVIRAMLVASIPFFSSLFIIYVIVFLINMASSFFEPTATTYITKLIPPERRKRFNSLHNLMTSGAFVIGPAIAGALVFIGSAALAIYMNALSFMLSAFVLYFLPSMDMENTTSKDNLSFKMLKEDWGVVLAYSKKAVYVMGVYALFEFALLFTAALDSTEVVFTRRVLGLSEESYGVLVSIAGVGFILGSAFVTIFVYKLKLQHLIGIGTSMTAIGYLIYALSSGFIGGSIGVFVLSFALACAHTGFITFYQNNLPVEIMGRIVSVVSVFNAILTMMFILLISMLVEIIHVKAAVITGSVLMLVVSLVLLTMTLLPRGFTYFKEKTAKAL</sequence>
<dbReference type="PANTHER" id="PTHR43266">
    <property type="entry name" value="MACROLIDE-EFFLUX PROTEIN"/>
    <property type="match status" value="1"/>
</dbReference>
<dbReference type="Proteomes" id="UP001649381">
    <property type="component" value="Unassembled WGS sequence"/>
</dbReference>
<dbReference type="EMBL" id="JAKIJS010000001">
    <property type="protein sequence ID" value="MCF6136663.1"/>
    <property type="molecule type" value="Genomic_DNA"/>
</dbReference>
<dbReference type="InterPro" id="IPR011701">
    <property type="entry name" value="MFS"/>
</dbReference>
<accession>A0ABS9GUZ8</accession>
<evidence type="ECO:0000256" key="7">
    <source>
        <dbReference type="SAM" id="Phobius"/>
    </source>
</evidence>
<feature type="transmembrane region" description="Helical" evidence="7">
    <location>
        <begin position="148"/>
        <end position="166"/>
    </location>
</feature>
<name>A0ABS9GUZ8_9BACL</name>
<keyword evidence="6 7" id="KW-0472">Membrane</keyword>
<feature type="transmembrane region" description="Helical" evidence="7">
    <location>
        <begin position="12"/>
        <end position="35"/>
    </location>
</feature>
<feature type="transmembrane region" description="Helical" evidence="7">
    <location>
        <begin position="358"/>
        <end position="378"/>
    </location>
</feature>
<feature type="transmembrane region" description="Helical" evidence="7">
    <location>
        <begin position="292"/>
        <end position="314"/>
    </location>
</feature>
<feature type="transmembrane region" description="Helical" evidence="7">
    <location>
        <begin position="326"/>
        <end position="352"/>
    </location>
</feature>
<keyword evidence="10" id="KW-1185">Reference proteome</keyword>
<keyword evidence="3" id="KW-1003">Cell membrane</keyword>
<evidence type="ECO:0000256" key="4">
    <source>
        <dbReference type="ARBA" id="ARBA00022692"/>
    </source>
</evidence>
<comment type="subcellular location">
    <subcellularLocation>
        <location evidence="1">Cell membrane</location>
        <topology evidence="1">Multi-pass membrane protein</topology>
    </subcellularLocation>
</comment>
<feature type="transmembrane region" description="Helical" evidence="7">
    <location>
        <begin position="268"/>
        <end position="286"/>
    </location>
</feature>
<protein>
    <submittedName>
        <fullName evidence="9">MFS transporter</fullName>
    </submittedName>
</protein>
<keyword evidence="2" id="KW-0813">Transport</keyword>
<dbReference type="InterPro" id="IPR022324">
    <property type="entry name" value="Bacilysin_exporter_BacE_put"/>
</dbReference>
<evidence type="ECO:0000259" key="8">
    <source>
        <dbReference type="PROSITE" id="PS50850"/>
    </source>
</evidence>
<comment type="caution">
    <text evidence="9">The sequence shown here is derived from an EMBL/GenBank/DDBJ whole genome shotgun (WGS) entry which is preliminary data.</text>
</comment>
<dbReference type="Gene3D" id="1.20.1250.20">
    <property type="entry name" value="MFS general substrate transporter like domains"/>
    <property type="match status" value="1"/>
</dbReference>
<keyword evidence="4 7" id="KW-0812">Transmembrane</keyword>
<evidence type="ECO:0000256" key="3">
    <source>
        <dbReference type="ARBA" id="ARBA00022475"/>
    </source>
</evidence>
<feature type="transmembrane region" description="Helical" evidence="7">
    <location>
        <begin position="238"/>
        <end position="261"/>
    </location>
</feature>
<dbReference type="PANTHER" id="PTHR43266:SF7">
    <property type="entry name" value="TRANSPORTER, PUTATIVE-RELATED"/>
    <property type="match status" value="1"/>
</dbReference>
<evidence type="ECO:0000256" key="1">
    <source>
        <dbReference type="ARBA" id="ARBA00004651"/>
    </source>
</evidence>
<proteinExistence type="predicted"/>
<feature type="transmembrane region" description="Helical" evidence="7">
    <location>
        <begin position="122"/>
        <end position="142"/>
    </location>
</feature>
<dbReference type="InterPro" id="IPR020846">
    <property type="entry name" value="MFS_dom"/>
</dbReference>
<evidence type="ECO:0000256" key="5">
    <source>
        <dbReference type="ARBA" id="ARBA00022989"/>
    </source>
</evidence>
<dbReference type="PROSITE" id="PS50850">
    <property type="entry name" value="MFS"/>
    <property type="match status" value="1"/>
</dbReference>